<name>A0A318KHM9_9NOCA</name>
<dbReference type="Pfam" id="PF20182">
    <property type="entry name" value="DUF6545"/>
    <property type="match status" value="1"/>
</dbReference>
<evidence type="ECO:0000259" key="1">
    <source>
        <dbReference type="Pfam" id="PF20182"/>
    </source>
</evidence>
<dbReference type="EMBL" id="QJKF01000003">
    <property type="protein sequence ID" value="PXX66643.1"/>
    <property type="molecule type" value="Genomic_DNA"/>
</dbReference>
<keyword evidence="3" id="KW-1185">Reference proteome</keyword>
<comment type="caution">
    <text evidence="2">The sequence shown here is derived from an EMBL/GenBank/DDBJ whole genome shotgun (WGS) entry which is preliminary data.</text>
</comment>
<organism evidence="2 3">
    <name type="scientific">Nocardia tenerifensis</name>
    <dbReference type="NCBI Taxonomy" id="228006"/>
    <lineage>
        <taxon>Bacteria</taxon>
        <taxon>Bacillati</taxon>
        <taxon>Actinomycetota</taxon>
        <taxon>Actinomycetes</taxon>
        <taxon>Mycobacteriales</taxon>
        <taxon>Nocardiaceae</taxon>
        <taxon>Nocardia</taxon>
    </lineage>
</organism>
<dbReference type="Proteomes" id="UP000247569">
    <property type="component" value="Unassembled WGS sequence"/>
</dbReference>
<gene>
    <name evidence="2" type="ORF">DFR70_103392</name>
</gene>
<evidence type="ECO:0000313" key="3">
    <source>
        <dbReference type="Proteomes" id="UP000247569"/>
    </source>
</evidence>
<proteinExistence type="predicted"/>
<evidence type="ECO:0000313" key="2">
    <source>
        <dbReference type="EMBL" id="PXX66643.1"/>
    </source>
</evidence>
<feature type="domain" description="DUF6545" evidence="1">
    <location>
        <begin position="2"/>
        <end position="79"/>
    </location>
</feature>
<dbReference type="RefSeq" id="WP_040731388.1">
    <property type="nucleotide sequence ID" value="NZ_QJKF01000003.1"/>
</dbReference>
<dbReference type="InterPro" id="IPR046675">
    <property type="entry name" value="DUF6545"/>
</dbReference>
<dbReference type="AlphaFoldDB" id="A0A318KHM9"/>
<sequence length="86" mass="9405">MTVEIGDALLHLRQFAPDTVSSRAETIGDYALRIAQAAELKRRGIPAPGRTEHSHSVIRPPAEDRTAELRNLLALSRVWPPAQAAV</sequence>
<accession>A0A318KHM9</accession>
<protein>
    <recommendedName>
        <fullName evidence="1">DUF6545 domain-containing protein</fullName>
    </recommendedName>
</protein>
<reference evidence="2 3" key="1">
    <citation type="submission" date="2018-05" db="EMBL/GenBank/DDBJ databases">
        <title>Genomic Encyclopedia of Type Strains, Phase IV (KMG-IV): sequencing the most valuable type-strain genomes for metagenomic binning, comparative biology and taxonomic classification.</title>
        <authorList>
            <person name="Goeker M."/>
        </authorList>
    </citation>
    <scope>NUCLEOTIDE SEQUENCE [LARGE SCALE GENOMIC DNA]</scope>
    <source>
        <strain evidence="2 3">DSM 44704</strain>
    </source>
</reference>